<dbReference type="AlphaFoldDB" id="A0A8D8EVW7"/>
<reference evidence="1" key="1">
    <citation type="submission" date="2021-05" db="EMBL/GenBank/DDBJ databases">
        <authorList>
            <person name="Alioto T."/>
            <person name="Alioto T."/>
            <person name="Gomez Garrido J."/>
        </authorList>
    </citation>
    <scope>NUCLEOTIDE SEQUENCE</scope>
</reference>
<sequence>MSCNFNYIPHLFQSWDIYGRKFICCDFVRSSNNSLLFQLMSKYLRYFCFVPLPMLYFCNRRRAYCFHILLVKDRCFIYHSTLVVTRLVPSLQYSFQKKT</sequence>
<dbReference type="EMBL" id="HBUE01012550">
    <property type="protein sequence ID" value="CAG6449201.1"/>
    <property type="molecule type" value="Transcribed_RNA"/>
</dbReference>
<proteinExistence type="predicted"/>
<accession>A0A8D8EVW7</accession>
<protein>
    <submittedName>
        <fullName evidence="1">(northern house mosquito) hypothetical protein</fullName>
    </submittedName>
</protein>
<name>A0A8D8EVW7_CULPI</name>
<evidence type="ECO:0000313" key="1">
    <source>
        <dbReference type="EMBL" id="CAG6449201.1"/>
    </source>
</evidence>
<organism evidence="1">
    <name type="scientific">Culex pipiens</name>
    <name type="common">House mosquito</name>
    <dbReference type="NCBI Taxonomy" id="7175"/>
    <lineage>
        <taxon>Eukaryota</taxon>
        <taxon>Metazoa</taxon>
        <taxon>Ecdysozoa</taxon>
        <taxon>Arthropoda</taxon>
        <taxon>Hexapoda</taxon>
        <taxon>Insecta</taxon>
        <taxon>Pterygota</taxon>
        <taxon>Neoptera</taxon>
        <taxon>Endopterygota</taxon>
        <taxon>Diptera</taxon>
        <taxon>Nematocera</taxon>
        <taxon>Culicoidea</taxon>
        <taxon>Culicidae</taxon>
        <taxon>Culicinae</taxon>
        <taxon>Culicini</taxon>
        <taxon>Culex</taxon>
        <taxon>Culex</taxon>
    </lineage>
</organism>